<accession>A0A438N7S5</accession>
<sequence length="144" mass="16406">MVLKNKKRLYVALYPSGVVDNESRKYGYSLLIAHVLKIGPRYHWGYLVGPKVEDKELVPEMRYHVKSSPADGWIYEEVALTNVKSTNNLLVRILIAKIEDEARLVDILRNTPLVQDGPDWRCRSWIADAMLRIENDGKAVGTAV</sequence>
<dbReference type="VEuPathDB" id="FungiDB:PV10_00946"/>
<dbReference type="AlphaFoldDB" id="A0A438N7S5"/>
<evidence type="ECO:0000313" key="2">
    <source>
        <dbReference type="Proteomes" id="UP000288859"/>
    </source>
</evidence>
<evidence type="ECO:0000313" key="1">
    <source>
        <dbReference type="EMBL" id="RVX71708.1"/>
    </source>
</evidence>
<proteinExistence type="predicted"/>
<dbReference type="Pfam" id="PF21858">
    <property type="entry name" value="DUF6914"/>
    <property type="match status" value="1"/>
</dbReference>
<dbReference type="Proteomes" id="UP000288859">
    <property type="component" value="Unassembled WGS sequence"/>
</dbReference>
<dbReference type="OrthoDB" id="4157632at2759"/>
<organism evidence="1 2">
    <name type="scientific">Exophiala mesophila</name>
    <name type="common">Black yeast-like fungus</name>
    <dbReference type="NCBI Taxonomy" id="212818"/>
    <lineage>
        <taxon>Eukaryota</taxon>
        <taxon>Fungi</taxon>
        <taxon>Dikarya</taxon>
        <taxon>Ascomycota</taxon>
        <taxon>Pezizomycotina</taxon>
        <taxon>Eurotiomycetes</taxon>
        <taxon>Chaetothyriomycetidae</taxon>
        <taxon>Chaetothyriales</taxon>
        <taxon>Herpotrichiellaceae</taxon>
        <taxon>Exophiala</taxon>
    </lineage>
</organism>
<protein>
    <submittedName>
        <fullName evidence="1">Uncharacterized protein</fullName>
    </submittedName>
</protein>
<gene>
    <name evidence="1" type="ORF">B0A52_03892</name>
</gene>
<dbReference type="EMBL" id="NAJM01000016">
    <property type="protein sequence ID" value="RVX71708.1"/>
    <property type="molecule type" value="Genomic_DNA"/>
</dbReference>
<name>A0A438N7S5_EXOME</name>
<comment type="caution">
    <text evidence="1">The sequence shown here is derived from an EMBL/GenBank/DDBJ whole genome shotgun (WGS) entry which is preliminary data.</text>
</comment>
<dbReference type="InterPro" id="IPR054208">
    <property type="entry name" value="DUF6914"/>
</dbReference>
<reference evidence="1 2" key="1">
    <citation type="submission" date="2017-03" db="EMBL/GenBank/DDBJ databases">
        <title>Genomes of endolithic fungi from Antarctica.</title>
        <authorList>
            <person name="Coleine C."/>
            <person name="Masonjones S."/>
            <person name="Stajich J.E."/>
        </authorList>
    </citation>
    <scope>NUCLEOTIDE SEQUENCE [LARGE SCALE GENOMIC DNA]</scope>
    <source>
        <strain evidence="1 2">CCFEE 6314</strain>
    </source>
</reference>